<comment type="similarity">
    <text evidence="5">Belongs to the UTP5 family.</text>
</comment>
<dbReference type="Proteomes" id="UP001213000">
    <property type="component" value="Unassembled WGS sequence"/>
</dbReference>
<dbReference type="SUPFAM" id="SSF50978">
    <property type="entry name" value="WD40 repeat-like"/>
    <property type="match status" value="1"/>
</dbReference>
<dbReference type="Gene3D" id="2.130.10.10">
    <property type="entry name" value="YVTN repeat-like/Quinoprotein amine dehydrogenase"/>
    <property type="match status" value="1"/>
</dbReference>
<feature type="region of interest" description="Disordered" evidence="6">
    <location>
        <begin position="704"/>
        <end position="769"/>
    </location>
</feature>
<dbReference type="InterPro" id="IPR019775">
    <property type="entry name" value="WD40_repeat_CS"/>
</dbReference>
<dbReference type="InterPro" id="IPR052414">
    <property type="entry name" value="U3_snoRNA-assoc_WDR"/>
</dbReference>
<proteinExistence type="inferred from homology"/>
<feature type="domain" description="Small-subunit processome Utp12" evidence="7">
    <location>
        <begin position="536"/>
        <end position="653"/>
    </location>
</feature>
<evidence type="ECO:0000313" key="9">
    <source>
        <dbReference type="Proteomes" id="UP001213000"/>
    </source>
</evidence>
<dbReference type="SMART" id="SM00320">
    <property type="entry name" value="WD40"/>
    <property type="match status" value="2"/>
</dbReference>
<dbReference type="InterPro" id="IPR007148">
    <property type="entry name" value="SSU_processome_Utp12"/>
</dbReference>
<dbReference type="InterPro" id="IPR015943">
    <property type="entry name" value="WD40/YVTN_repeat-like_dom_sf"/>
</dbReference>
<feature type="compositionally biased region" description="Basic residues" evidence="6">
    <location>
        <begin position="1"/>
        <end position="11"/>
    </location>
</feature>
<evidence type="ECO:0000256" key="6">
    <source>
        <dbReference type="SAM" id="MobiDB-lite"/>
    </source>
</evidence>
<protein>
    <recommendedName>
        <fullName evidence="7">Small-subunit processome Utp12 domain-containing protein</fullName>
    </recommendedName>
</protein>
<feature type="compositionally biased region" description="Acidic residues" evidence="6">
    <location>
        <begin position="720"/>
        <end position="769"/>
    </location>
</feature>
<keyword evidence="9" id="KW-1185">Reference proteome</keyword>
<dbReference type="AlphaFoldDB" id="A0AAD5YYF6"/>
<reference evidence="8" key="1">
    <citation type="submission" date="2022-07" db="EMBL/GenBank/DDBJ databases">
        <title>Genome Sequence of Leucocoprinus birnbaumii.</title>
        <authorList>
            <person name="Buettner E."/>
        </authorList>
    </citation>
    <scope>NUCLEOTIDE SEQUENCE</scope>
    <source>
        <strain evidence="8">VT141</strain>
    </source>
</reference>
<dbReference type="InterPro" id="IPR036322">
    <property type="entry name" value="WD40_repeat_dom_sf"/>
</dbReference>
<dbReference type="PANTHER" id="PTHR44267">
    <property type="entry name" value="WD REPEAT-CONTAINING PROTEIN 43"/>
    <property type="match status" value="1"/>
</dbReference>
<keyword evidence="3" id="KW-0677">Repeat</keyword>
<evidence type="ECO:0000256" key="1">
    <source>
        <dbReference type="ARBA" id="ARBA00004123"/>
    </source>
</evidence>
<organism evidence="8 9">
    <name type="scientific">Leucocoprinus birnbaumii</name>
    <dbReference type="NCBI Taxonomy" id="56174"/>
    <lineage>
        <taxon>Eukaryota</taxon>
        <taxon>Fungi</taxon>
        <taxon>Dikarya</taxon>
        <taxon>Basidiomycota</taxon>
        <taxon>Agaricomycotina</taxon>
        <taxon>Agaricomycetes</taxon>
        <taxon>Agaricomycetidae</taxon>
        <taxon>Agaricales</taxon>
        <taxon>Agaricineae</taxon>
        <taxon>Agaricaceae</taxon>
        <taxon>Leucocoprinus</taxon>
    </lineage>
</organism>
<dbReference type="EMBL" id="JANIEX010000024">
    <property type="protein sequence ID" value="KAJ3575909.1"/>
    <property type="molecule type" value="Genomic_DNA"/>
</dbReference>
<dbReference type="GO" id="GO:0000462">
    <property type="term" value="P:maturation of SSU-rRNA from tricistronic rRNA transcript (SSU-rRNA, 5.8S rRNA, LSU-rRNA)"/>
    <property type="evidence" value="ECO:0007669"/>
    <property type="project" value="TreeGrafter"/>
</dbReference>
<evidence type="ECO:0000256" key="2">
    <source>
        <dbReference type="ARBA" id="ARBA00022574"/>
    </source>
</evidence>
<evidence type="ECO:0000256" key="3">
    <source>
        <dbReference type="ARBA" id="ARBA00022737"/>
    </source>
</evidence>
<evidence type="ECO:0000256" key="5">
    <source>
        <dbReference type="ARBA" id="ARBA00038335"/>
    </source>
</evidence>
<keyword evidence="2" id="KW-0853">WD repeat</keyword>
<accession>A0AAD5YYF6</accession>
<dbReference type="Pfam" id="PF04003">
    <property type="entry name" value="Utp12"/>
    <property type="match status" value="1"/>
</dbReference>
<feature type="region of interest" description="Disordered" evidence="6">
    <location>
        <begin position="93"/>
        <end position="117"/>
    </location>
</feature>
<gene>
    <name evidence="8" type="ORF">NP233_g777</name>
</gene>
<evidence type="ECO:0000256" key="4">
    <source>
        <dbReference type="ARBA" id="ARBA00023242"/>
    </source>
</evidence>
<dbReference type="PROSITE" id="PS00678">
    <property type="entry name" value="WD_REPEATS_1"/>
    <property type="match status" value="1"/>
</dbReference>
<sequence>MATTKKSKKTPKPPQGRPASTALISQPAAEDTSSLNALSSFSPDGTHYVYISLAVDKHRARVYNTATGHAIADHIIEAARVSSVIWSVLDLGEPSEGESVQPSKKKRKKKDNINPSEGRSKGIEVVVLGLSDGSILCFSPSHGRVLRTLSHASSTSSIVALAAEESHRRWLIWACSEDATLRLWDTNKIEVVGSWKNDDRIPYSALTLRPSNEENRTDILSAGHTIRLLSIVGETGGILPKKLSQLAKFTGHASPVKSVKWDRSKQLPTRFISMAEIDRFLYIWDVPDSPDVDGNATASVPLDSDARVFSLSGPSESSPPVLLTLSASGKIALYPIPPQISPPSSSNRSPAKLPTLRSRSTIVPTSRKSTVPAPIIDVSFVDGDQGKIRIARLVQGIRPVFTIISYLDETGQFIENLQLKEVPEISLEDKQPVISNKRYNESSIAVGSGVELGHDEDMEEIAVRDIDGDLGVDLAELSLGQRLAAVGDVGLHRSSDSEGEEDGPTRSERKKSKSELDIVPANSLTRTLIQALHSSDTKLIETCLAHSNLELIRNTVRRLPSQLAIPLLNACVERLGRGARAANMKGGGGGAGAQRGMTLVTWIKTVLAVHTGHLMTVPDLVARLSGLHATLTARLALQESLLSLSGKLDMVLSQIEMRSSVAPAPLAPKSSKILSTAQETIVKHYVEGESDSSDDENAQMDVEIEIGDDDGSVENVELGGDSDEEDEDEDEDEEGDEDDEGDEEGSDINEFIDDEAEEYSDEDEDEESE</sequence>
<comment type="subcellular location">
    <subcellularLocation>
        <location evidence="1">Nucleus</location>
    </subcellularLocation>
</comment>
<dbReference type="InterPro" id="IPR001680">
    <property type="entry name" value="WD40_rpt"/>
</dbReference>
<dbReference type="PANTHER" id="PTHR44267:SF1">
    <property type="entry name" value="WD REPEAT-CONTAINING PROTEIN 43"/>
    <property type="match status" value="1"/>
</dbReference>
<evidence type="ECO:0000313" key="8">
    <source>
        <dbReference type="EMBL" id="KAJ3575909.1"/>
    </source>
</evidence>
<dbReference type="Pfam" id="PF00400">
    <property type="entry name" value="WD40"/>
    <property type="match status" value="2"/>
</dbReference>
<feature type="region of interest" description="Disordered" evidence="6">
    <location>
        <begin position="490"/>
        <end position="517"/>
    </location>
</feature>
<keyword evidence="4" id="KW-0539">Nucleus</keyword>
<evidence type="ECO:0000259" key="7">
    <source>
        <dbReference type="Pfam" id="PF04003"/>
    </source>
</evidence>
<comment type="caution">
    <text evidence="8">The sequence shown here is derived from an EMBL/GenBank/DDBJ whole genome shotgun (WGS) entry which is preliminary data.</text>
</comment>
<dbReference type="GO" id="GO:0032040">
    <property type="term" value="C:small-subunit processome"/>
    <property type="evidence" value="ECO:0007669"/>
    <property type="project" value="UniProtKB-ARBA"/>
</dbReference>
<feature type="region of interest" description="Disordered" evidence="6">
    <location>
        <begin position="1"/>
        <end position="28"/>
    </location>
</feature>
<name>A0AAD5YYF6_9AGAR</name>